<evidence type="ECO:0000256" key="1">
    <source>
        <dbReference type="SAM" id="Coils"/>
    </source>
</evidence>
<dbReference type="AlphaFoldDB" id="A0A9D8PP28"/>
<dbReference type="Pfam" id="PF06980">
    <property type="entry name" value="DUF1302"/>
    <property type="match status" value="1"/>
</dbReference>
<comment type="caution">
    <text evidence="2">The sequence shown here is derived from an EMBL/GenBank/DDBJ whole genome shotgun (WGS) entry which is preliminary data.</text>
</comment>
<keyword evidence="1" id="KW-0175">Coiled coil</keyword>
<accession>A0A9D8PP28</accession>
<gene>
    <name evidence="2" type="ORF">JW984_04930</name>
</gene>
<evidence type="ECO:0000313" key="3">
    <source>
        <dbReference type="Proteomes" id="UP000809273"/>
    </source>
</evidence>
<reference evidence="2" key="2">
    <citation type="submission" date="2021-01" db="EMBL/GenBank/DDBJ databases">
        <authorList>
            <person name="Hahn C.R."/>
            <person name="Youssef N.H."/>
            <person name="Elshahed M."/>
        </authorList>
    </citation>
    <scope>NUCLEOTIDE SEQUENCE</scope>
    <source>
        <strain evidence="2">Zod_Metabat.24</strain>
    </source>
</reference>
<protein>
    <submittedName>
        <fullName evidence="2">Uncharacterized protein</fullName>
    </submittedName>
</protein>
<reference evidence="2" key="1">
    <citation type="journal article" date="2021" name="Environ. Microbiol.">
        <title>Genomic characterization of three novel Desulfobacterota classes expand the metabolic and phylogenetic diversity of the phylum.</title>
        <authorList>
            <person name="Murphy C.L."/>
            <person name="Biggerstaff J."/>
            <person name="Eichhorn A."/>
            <person name="Ewing E."/>
            <person name="Shahan R."/>
            <person name="Soriano D."/>
            <person name="Stewart S."/>
            <person name="VanMol K."/>
            <person name="Walker R."/>
            <person name="Walters P."/>
            <person name="Elshahed M.S."/>
            <person name="Youssef N.H."/>
        </authorList>
    </citation>
    <scope>NUCLEOTIDE SEQUENCE</scope>
    <source>
        <strain evidence="2">Zod_Metabat.24</strain>
    </source>
</reference>
<evidence type="ECO:0000313" key="2">
    <source>
        <dbReference type="EMBL" id="MBN1572525.1"/>
    </source>
</evidence>
<proteinExistence type="predicted"/>
<feature type="coiled-coil region" evidence="1">
    <location>
        <begin position="62"/>
        <end position="89"/>
    </location>
</feature>
<dbReference type="InterPro" id="IPR010727">
    <property type="entry name" value="DUF1302"/>
</dbReference>
<dbReference type="Proteomes" id="UP000809273">
    <property type="component" value="Unassembled WGS sequence"/>
</dbReference>
<organism evidence="2 3">
    <name type="scientific">Candidatus Zymogenus saltonus</name>
    <dbReference type="NCBI Taxonomy" id="2844893"/>
    <lineage>
        <taxon>Bacteria</taxon>
        <taxon>Deltaproteobacteria</taxon>
        <taxon>Candidatus Zymogenia</taxon>
        <taxon>Candidatus Zymogeniales</taxon>
        <taxon>Candidatus Zymogenaceae</taxon>
        <taxon>Candidatus Zymogenus</taxon>
    </lineage>
</organism>
<name>A0A9D8PP28_9DELT</name>
<sequence>MLALKTDKGRVEPIVWSALLVFFVILLSSPIFAQDGILREGPDPFNPPVHFDETKKEINLIKKEHDRRLSEISGKIERVKRRIVESEDTDERERLMGLLTSLEDERLKIATNAIQKVADLRVKDAQMKLASLVNESPEEHYTKFINPSRLLASKGLFDVFGAEPEFGGYIRTRFAADLQKDNDFEDLFEAHPKAYVKLKYPIGDKLSFFISAYGKLDYYTGGSTRYDHEVELDEAYLDIFFDKFDIRIGNQIFGWGKTDSINPTDNLNAMYLNNVITGDIGDEIIPTFAVKLDYYMNNTTFELIVVPFFQENRFDLIGSDWAILRHGLFTNIVGGYFPYASLLDDETQKILNKLTLSLYSPIQPTDSPENTQGGLRISSTYKGFDFSLSYIYAFDKFPTLHISDDLIDAIENGTVQGYIAGLSPGEIPGIMELKYNRYHMAGFDFASNIGKYGLRGEAALFFNRYTYTENFEAIKRDYLLYAFGIDRQFKGNFYVNLQLVQKIIFNYDHEILEDEVLSAMTLFTYKKFFNEKLNLEMRVLYNLNDGDVFITPKASYKYTDNLEFTIGMNILEGDDYTIFGYFSNNNQLFFEIKYYF</sequence>
<dbReference type="EMBL" id="JAFGIX010000025">
    <property type="protein sequence ID" value="MBN1572525.1"/>
    <property type="molecule type" value="Genomic_DNA"/>
</dbReference>